<evidence type="ECO:0000313" key="5">
    <source>
        <dbReference type="EMBL" id="SEO39498.1"/>
    </source>
</evidence>
<dbReference type="SMART" id="SM00052">
    <property type="entry name" value="EAL"/>
    <property type="match status" value="1"/>
</dbReference>
<dbReference type="SUPFAM" id="SSF55073">
    <property type="entry name" value="Nucleotide cyclase"/>
    <property type="match status" value="1"/>
</dbReference>
<accession>A0A172RZY0</accession>
<dbReference type="SUPFAM" id="SSF53850">
    <property type="entry name" value="Periplasmic binding protein-like II"/>
    <property type="match status" value="1"/>
</dbReference>
<dbReference type="InterPro" id="IPR043128">
    <property type="entry name" value="Rev_trsase/Diguanyl_cyclase"/>
</dbReference>
<keyword evidence="2" id="KW-0732">Signal</keyword>
<evidence type="ECO:0000259" key="3">
    <source>
        <dbReference type="PROSITE" id="PS50883"/>
    </source>
</evidence>
<dbReference type="Pfam" id="PF00990">
    <property type="entry name" value="GGDEF"/>
    <property type="match status" value="1"/>
</dbReference>
<name>A0A172RZY0_9ACTN</name>
<dbReference type="Proteomes" id="UP000182975">
    <property type="component" value="Unassembled WGS sequence"/>
</dbReference>
<sequence>MAKMRILGGLVAALIFAFAITCFGVLAPASAFADDANEVLVVGVPTDRCPIIYRDAEDGDPVGIGVDLLTAAAEDAGYTVVFKEIKEANLKEALDATDYDVLMPFGSAIRSASGQEIVVTDNLIQTPFTLVTEGERTMPSLGNLCVGMLESQSGVADTVQGLYPGVEIKMYATMDDGVRALRAGEVNALLHNSYFWSYMLQKPAYADLQVQPATMFAMDFRVGALDTPRGREIIDRLNGGIGSLTDTKRQAVVLDYTSRRLYRYDLFDYVHQYGVVALAVLALFAMLVIIVLLRRRTMRLQQEEEVRRLIDIDPLTGALSMEGFRKRVTELLKEHPDTPYLLSYNNIKNFKYINDSLGMEAGDELLKFWVSTSKKVLGDDEAIGRVEGDKFAVLRSIAKEGQVLQDDLDVFEPLRNYFINQGRENQVRICSGIYVLTPADHENVDVDRMLDFARVAEERANKTGKGGYEFYNADQWRKERRDADISSHLSIALQSGEIQVWYQPQVNYETGELVGAEALCRWKHATFGWLSPAEFIPALEESGLIYDLDCYVWEQVCRDLQRWNEQGRRLAVSVNVARSDVRDDKNLLEHFTSLVQRYGVDPSQLHIEITETVYMSDPELLIRTVSRLREHGFLVEMDDFGSGYSSLNMLKEMPVDRIKLDLRFLTETGDQVKGGIIVNHVVKMVRALGMDILAEGVETVDQAANLLECGCLEMQGFYFYKPMNVREFERIA</sequence>
<organism evidence="5 6">
    <name type="scientific">Denitrobacterium detoxificans</name>
    <dbReference type="NCBI Taxonomy" id="79604"/>
    <lineage>
        <taxon>Bacteria</taxon>
        <taxon>Bacillati</taxon>
        <taxon>Actinomycetota</taxon>
        <taxon>Coriobacteriia</taxon>
        <taxon>Eggerthellales</taxon>
        <taxon>Eggerthellaceae</taxon>
        <taxon>Denitrobacterium</taxon>
    </lineage>
</organism>
<dbReference type="InterPro" id="IPR050706">
    <property type="entry name" value="Cyclic-di-GMP_PDE-like"/>
</dbReference>
<dbReference type="SUPFAM" id="SSF141868">
    <property type="entry name" value="EAL domain-like"/>
    <property type="match status" value="1"/>
</dbReference>
<keyword evidence="1" id="KW-1133">Transmembrane helix</keyword>
<protein>
    <submittedName>
        <fullName evidence="5">Diguanylate cyclase (GGDEF) domain-containing protein</fullName>
    </submittedName>
</protein>
<dbReference type="PANTHER" id="PTHR33121:SF70">
    <property type="entry name" value="SIGNALING PROTEIN YKOW"/>
    <property type="match status" value="1"/>
</dbReference>
<feature type="domain" description="GGDEF" evidence="4">
    <location>
        <begin position="338"/>
        <end position="473"/>
    </location>
</feature>
<reference evidence="6" key="1">
    <citation type="submission" date="2016-10" db="EMBL/GenBank/DDBJ databases">
        <authorList>
            <person name="Varghese N."/>
        </authorList>
    </citation>
    <scope>NUCLEOTIDE SEQUENCE [LARGE SCALE GENOMIC DNA]</scope>
    <source>
        <strain evidence="6">DSM 21843</strain>
    </source>
</reference>
<evidence type="ECO:0000259" key="4">
    <source>
        <dbReference type="PROSITE" id="PS50887"/>
    </source>
</evidence>
<feature type="domain" description="EAL" evidence="3">
    <location>
        <begin position="482"/>
        <end position="732"/>
    </location>
</feature>
<keyword evidence="1" id="KW-0812">Transmembrane</keyword>
<dbReference type="STRING" id="79604.AAY81_09560"/>
<dbReference type="PATRIC" id="fig|79604.3.peg.1916"/>
<dbReference type="PROSITE" id="PS50883">
    <property type="entry name" value="EAL"/>
    <property type="match status" value="1"/>
</dbReference>
<evidence type="ECO:0000256" key="2">
    <source>
        <dbReference type="SAM" id="SignalP"/>
    </source>
</evidence>
<dbReference type="PROSITE" id="PS50887">
    <property type="entry name" value="GGDEF"/>
    <property type="match status" value="1"/>
</dbReference>
<dbReference type="Gene3D" id="3.20.20.450">
    <property type="entry name" value="EAL domain"/>
    <property type="match status" value="1"/>
</dbReference>
<dbReference type="EMBL" id="FOEC01000001">
    <property type="protein sequence ID" value="SEO39498.1"/>
    <property type="molecule type" value="Genomic_DNA"/>
</dbReference>
<dbReference type="OrthoDB" id="9805474at2"/>
<dbReference type="InterPro" id="IPR035919">
    <property type="entry name" value="EAL_sf"/>
</dbReference>
<feature type="transmembrane region" description="Helical" evidence="1">
    <location>
        <begin position="273"/>
        <end position="293"/>
    </location>
</feature>
<dbReference type="InterPro" id="IPR000160">
    <property type="entry name" value="GGDEF_dom"/>
</dbReference>
<dbReference type="AlphaFoldDB" id="A0A172RZY0"/>
<dbReference type="CDD" id="cd01948">
    <property type="entry name" value="EAL"/>
    <property type="match status" value="1"/>
</dbReference>
<gene>
    <name evidence="5" type="ORF">SAMN02910314_00108</name>
</gene>
<dbReference type="Pfam" id="PF00497">
    <property type="entry name" value="SBP_bac_3"/>
    <property type="match status" value="1"/>
</dbReference>
<keyword evidence="6" id="KW-1185">Reference proteome</keyword>
<dbReference type="SMART" id="SM00267">
    <property type="entry name" value="GGDEF"/>
    <property type="match status" value="1"/>
</dbReference>
<dbReference type="InterPro" id="IPR001638">
    <property type="entry name" value="Solute-binding_3/MltF_N"/>
</dbReference>
<dbReference type="InterPro" id="IPR029787">
    <property type="entry name" value="Nucleotide_cyclase"/>
</dbReference>
<dbReference type="Pfam" id="PF00563">
    <property type="entry name" value="EAL"/>
    <property type="match status" value="1"/>
</dbReference>
<dbReference type="PANTHER" id="PTHR33121">
    <property type="entry name" value="CYCLIC DI-GMP PHOSPHODIESTERASE PDEF"/>
    <property type="match status" value="1"/>
</dbReference>
<dbReference type="GO" id="GO:0071111">
    <property type="term" value="F:cyclic-guanylate-specific phosphodiesterase activity"/>
    <property type="evidence" value="ECO:0007669"/>
    <property type="project" value="InterPro"/>
</dbReference>
<dbReference type="Gene3D" id="3.30.70.270">
    <property type="match status" value="1"/>
</dbReference>
<dbReference type="KEGG" id="ddt:AAY81_09560"/>
<proteinExistence type="predicted"/>
<keyword evidence="1" id="KW-0472">Membrane</keyword>
<evidence type="ECO:0000256" key="1">
    <source>
        <dbReference type="SAM" id="Phobius"/>
    </source>
</evidence>
<dbReference type="Gene3D" id="3.40.190.10">
    <property type="entry name" value="Periplasmic binding protein-like II"/>
    <property type="match status" value="2"/>
</dbReference>
<dbReference type="InterPro" id="IPR001633">
    <property type="entry name" value="EAL_dom"/>
</dbReference>
<dbReference type="RefSeq" id="WP_066664443.1">
    <property type="nucleotide sequence ID" value="NZ_CP011402.1"/>
</dbReference>
<evidence type="ECO:0000313" key="6">
    <source>
        <dbReference type="Proteomes" id="UP000182975"/>
    </source>
</evidence>
<feature type="signal peptide" evidence="2">
    <location>
        <begin position="1"/>
        <end position="33"/>
    </location>
</feature>
<feature type="chain" id="PRO_5010452154" evidence="2">
    <location>
        <begin position="34"/>
        <end position="732"/>
    </location>
</feature>